<accession>A0A656IKZ7</accession>
<protein>
    <submittedName>
        <fullName evidence="1">Uncharacterized protein</fullName>
    </submittedName>
</protein>
<gene>
    <name evidence="1" type="ORF">A673_02585</name>
</gene>
<dbReference type="Proteomes" id="UP000014535">
    <property type="component" value="Unassembled WGS sequence"/>
</dbReference>
<reference evidence="1 2" key="1">
    <citation type="submission" date="2013-04" db="EMBL/GenBank/DDBJ databases">
        <authorList>
            <person name="McClelland M."/>
            <person name="Porwollik S."/>
            <person name="Desai P."/>
            <person name="Cheng P."/>
            <person name="Wollam A."/>
            <person name="Pepin K."/>
            <person name="Palsikar V.B."/>
            <person name="Fulton L."/>
            <person name="Fulton R."/>
            <person name="Delehaunty K."/>
            <person name="Fronick C."/>
            <person name="Godfrey J."/>
            <person name="Waligorski J."/>
            <person name="Appelbaum E."/>
            <person name="Tomlinson C."/>
            <person name="Warren W."/>
            <person name="Sodergren E."/>
            <person name="Weinstock G."/>
            <person name="Wilson R.K."/>
        </authorList>
    </citation>
    <scope>NUCLEOTIDE SEQUENCE [LARGE SCALE GENOMIC DNA]</scope>
    <source>
        <strain evidence="1 2">2009K0958</strain>
    </source>
</reference>
<evidence type="ECO:0000313" key="2">
    <source>
        <dbReference type="Proteomes" id="UP000014535"/>
    </source>
</evidence>
<sequence>MSFNILIDVIDQLVLLIAKRLGIKTGHVKLCIVLQGFAFFFRERYLKGWKCWGEGER</sequence>
<proteinExistence type="predicted"/>
<dbReference type="AlphaFoldDB" id="A0A656IKZ7"/>
<dbReference type="EMBL" id="ATFT01000047">
    <property type="protein sequence ID" value="EPI69387.1"/>
    <property type="molecule type" value="Genomic_DNA"/>
</dbReference>
<organism evidence="1 2">
    <name type="scientific">Salmonella enteritidis (strain 2009K0958)</name>
    <dbReference type="NCBI Taxonomy" id="1192586"/>
    <lineage>
        <taxon>Bacteria</taxon>
        <taxon>Pseudomonadati</taxon>
        <taxon>Pseudomonadota</taxon>
        <taxon>Gammaproteobacteria</taxon>
        <taxon>Enterobacterales</taxon>
        <taxon>Enterobacteriaceae</taxon>
        <taxon>Salmonella</taxon>
    </lineage>
</organism>
<comment type="caution">
    <text evidence="1">The sequence shown here is derived from an EMBL/GenBank/DDBJ whole genome shotgun (WGS) entry which is preliminary data.</text>
</comment>
<evidence type="ECO:0000313" key="1">
    <source>
        <dbReference type="EMBL" id="EPI69387.1"/>
    </source>
</evidence>
<name>A0A656IKZ7_SALE2</name>